<evidence type="ECO:0000256" key="4">
    <source>
        <dbReference type="ARBA" id="ARBA00022475"/>
    </source>
</evidence>
<dbReference type="GO" id="GO:0000155">
    <property type="term" value="F:phosphorelay sensor kinase activity"/>
    <property type="evidence" value="ECO:0007669"/>
    <property type="project" value="InterPro"/>
</dbReference>
<feature type="domain" description="Histidine kinase" evidence="18">
    <location>
        <begin position="395"/>
        <end position="608"/>
    </location>
</feature>
<dbReference type="GO" id="GO:0005524">
    <property type="term" value="F:ATP binding"/>
    <property type="evidence" value="ECO:0007669"/>
    <property type="project" value="UniProtKB-KW"/>
</dbReference>
<gene>
    <name evidence="19" type="ORF">B5V00_13945</name>
</gene>
<dbReference type="PANTHER" id="PTHR43065">
    <property type="entry name" value="SENSOR HISTIDINE KINASE"/>
    <property type="match status" value="1"/>
</dbReference>
<evidence type="ECO:0000256" key="2">
    <source>
        <dbReference type="ARBA" id="ARBA00004429"/>
    </source>
</evidence>
<evidence type="ECO:0000256" key="7">
    <source>
        <dbReference type="ARBA" id="ARBA00022679"/>
    </source>
</evidence>
<keyword evidence="9" id="KW-0547">Nucleotide-binding</keyword>
<evidence type="ECO:0000256" key="13">
    <source>
        <dbReference type="ARBA" id="ARBA00023012"/>
    </source>
</evidence>
<keyword evidence="7" id="KW-0808">Transferase</keyword>
<keyword evidence="16" id="KW-0175">Coiled coil</keyword>
<dbReference type="FunFam" id="3.30.450.20:FF:000127">
    <property type="entry name" value="C4-dicarboxylate transport sensor protein"/>
    <property type="match status" value="1"/>
</dbReference>
<evidence type="ECO:0000256" key="6">
    <source>
        <dbReference type="ARBA" id="ARBA00022553"/>
    </source>
</evidence>
<evidence type="ECO:0000256" key="1">
    <source>
        <dbReference type="ARBA" id="ARBA00000085"/>
    </source>
</evidence>
<proteinExistence type="predicted"/>
<dbReference type="PANTHER" id="PTHR43065:SF46">
    <property type="entry name" value="C4-DICARBOXYLATE TRANSPORT SENSOR PROTEIN DCTB"/>
    <property type="match status" value="1"/>
</dbReference>
<dbReference type="FunFam" id="1.10.287.130:FF:000049">
    <property type="entry name" value="C4-dicarboxylate transport sensor protein DctB"/>
    <property type="match status" value="1"/>
</dbReference>
<dbReference type="SUPFAM" id="SSF55874">
    <property type="entry name" value="ATPase domain of HSP90 chaperone/DNA topoisomerase II/histidine kinase"/>
    <property type="match status" value="1"/>
</dbReference>
<dbReference type="CDD" id="cd12914">
    <property type="entry name" value="PDC1_DGC_like"/>
    <property type="match status" value="1"/>
</dbReference>
<evidence type="ECO:0000256" key="12">
    <source>
        <dbReference type="ARBA" id="ARBA00022989"/>
    </source>
</evidence>
<dbReference type="InterPro" id="IPR003661">
    <property type="entry name" value="HisK_dim/P_dom"/>
</dbReference>
<evidence type="ECO:0000256" key="11">
    <source>
        <dbReference type="ARBA" id="ARBA00022840"/>
    </source>
</evidence>
<keyword evidence="20" id="KW-1185">Reference proteome</keyword>
<evidence type="ECO:0000256" key="3">
    <source>
        <dbReference type="ARBA" id="ARBA00012438"/>
    </source>
</evidence>
<dbReference type="Gene3D" id="1.10.287.130">
    <property type="match status" value="1"/>
</dbReference>
<dbReference type="InterPro" id="IPR036890">
    <property type="entry name" value="HATPase_C_sf"/>
</dbReference>
<keyword evidence="5" id="KW-0997">Cell inner membrane</keyword>
<dbReference type="STRING" id="1969733.B5V00_13945"/>
<dbReference type="AlphaFoldDB" id="A0A1X0XX16"/>
<dbReference type="InterPro" id="IPR017055">
    <property type="entry name" value="Sig_transdc_His_kinase_DctB"/>
</dbReference>
<keyword evidence="11" id="KW-0067">ATP-binding</keyword>
<keyword evidence="14 17" id="KW-0472">Membrane</keyword>
<dbReference type="Gene3D" id="3.30.565.10">
    <property type="entry name" value="Histidine kinase-like ATPase, C-terminal domain"/>
    <property type="match status" value="1"/>
</dbReference>
<dbReference type="Proteomes" id="UP000193136">
    <property type="component" value="Unassembled WGS sequence"/>
</dbReference>
<dbReference type="PRINTS" id="PR00344">
    <property type="entry name" value="BCTRLSENSOR"/>
</dbReference>
<dbReference type="EMBL" id="NAAD01000020">
    <property type="protein sequence ID" value="ORJ57430.1"/>
    <property type="molecule type" value="Genomic_DNA"/>
</dbReference>
<dbReference type="InterPro" id="IPR036097">
    <property type="entry name" value="HisK_dim/P_sf"/>
</dbReference>
<dbReference type="Pfam" id="PF00512">
    <property type="entry name" value="HisKA"/>
    <property type="match status" value="1"/>
</dbReference>
<sequence length="616" mass="68535">MSVDPVRIVVPGILLTGKWTTGKVKDFKPLAPGWILVVALLLISGVWLASRWARSVELDALTATGEERLTLYAGTLRGALDRYAYLPYVLARNAQVQQMLMQGSSSPQVNRYLEELNREAGCESLYVMNILGDTLASSNWRESSSFIGRNYAFRPYFTEAMQGRQGRFFAIGVTTGQPGFFMSHPVRRDGRFLGVAVVKVDLDPLQDDWREGGETVLVSDANGVLFLSSRSDWKYTTLAPLSAEQRQRIRAGRQYGNQPLRLSPLQTIEVLGENLRIVRADGERYLLVSRPLPGFDWTLMHLASLAPVRERSQAVATIGTVLVLLLFACGMYMRERRQKQLSRRKAGEAEAIKAINLRLQEEIEERRRTERALRDAQAELVQSSKLAALGQMSAGIVHELNQPIAAMRTYAASGRLLLDRHEEEQLRETFAAITRITEHMASVTAQLKIFAHKAPLQRERVAIQACLDEALALTAPLFSEAGVELVRELPDQEVIISGGSGRLRQVLVNLIRNGIDAMRDSEPKALRIRVTVEGQEVEIEVRDSGTGIAEQDLDELFNPFFTTKEVGKGLGLGLSISYRIVTDLGGTIRAMNNPDRGARFIVRLPLLNGQSGGEKR</sequence>
<evidence type="ECO:0000313" key="20">
    <source>
        <dbReference type="Proteomes" id="UP000193136"/>
    </source>
</evidence>
<keyword evidence="6" id="KW-0597">Phosphoprotein</keyword>
<evidence type="ECO:0000256" key="5">
    <source>
        <dbReference type="ARBA" id="ARBA00022519"/>
    </source>
</evidence>
<dbReference type="SMART" id="SM00388">
    <property type="entry name" value="HisKA"/>
    <property type="match status" value="1"/>
</dbReference>
<dbReference type="InterPro" id="IPR005467">
    <property type="entry name" value="His_kinase_dom"/>
</dbReference>
<dbReference type="Gene3D" id="6.10.250.3020">
    <property type="match status" value="1"/>
</dbReference>
<feature type="transmembrane region" description="Helical" evidence="17">
    <location>
        <begin position="31"/>
        <end position="49"/>
    </location>
</feature>
<evidence type="ECO:0000256" key="15">
    <source>
        <dbReference type="ARBA" id="ARBA00073143"/>
    </source>
</evidence>
<dbReference type="PIRSF" id="PIRSF036431">
    <property type="entry name" value="STHK_DctB"/>
    <property type="match status" value="1"/>
</dbReference>
<accession>A0A1X0XX16</accession>
<dbReference type="InterPro" id="IPR033479">
    <property type="entry name" value="dCache_1"/>
</dbReference>
<keyword evidence="12 17" id="KW-1133">Transmembrane helix</keyword>
<evidence type="ECO:0000313" key="19">
    <source>
        <dbReference type="EMBL" id="ORJ57430.1"/>
    </source>
</evidence>
<dbReference type="GO" id="GO:0005886">
    <property type="term" value="C:plasma membrane"/>
    <property type="evidence" value="ECO:0007669"/>
    <property type="project" value="UniProtKB-SubCell"/>
</dbReference>
<evidence type="ECO:0000256" key="17">
    <source>
        <dbReference type="SAM" id="Phobius"/>
    </source>
</evidence>
<dbReference type="SUPFAM" id="SSF47384">
    <property type="entry name" value="Homodimeric domain of signal transducing histidine kinase"/>
    <property type="match status" value="1"/>
</dbReference>
<dbReference type="CDD" id="cd00082">
    <property type="entry name" value="HisKA"/>
    <property type="match status" value="1"/>
</dbReference>
<dbReference type="PROSITE" id="PS50109">
    <property type="entry name" value="HIS_KIN"/>
    <property type="match status" value="1"/>
</dbReference>
<evidence type="ECO:0000256" key="16">
    <source>
        <dbReference type="SAM" id="Coils"/>
    </source>
</evidence>
<evidence type="ECO:0000259" key="18">
    <source>
        <dbReference type="PROSITE" id="PS50109"/>
    </source>
</evidence>
<feature type="coiled-coil region" evidence="16">
    <location>
        <begin position="352"/>
        <end position="386"/>
    </location>
</feature>
<comment type="subcellular location">
    <subcellularLocation>
        <location evidence="2">Cell inner membrane</location>
        <topology evidence="2">Multi-pass membrane protein</topology>
    </subcellularLocation>
</comment>
<evidence type="ECO:0000256" key="14">
    <source>
        <dbReference type="ARBA" id="ARBA00023136"/>
    </source>
</evidence>
<keyword evidence="8 17" id="KW-0812">Transmembrane</keyword>
<dbReference type="Pfam" id="PF02743">
    <property type="entry name" value="dCache_1"/>
    <property type="match status" value="1"/>
</dbReference>
<dbReference type="Gene3D" id="3.30.450.20">
    <property type="entry name" value="PAS domain"/>
    <property type="match status" value="2"/>
</dbReference>
<dbReference type="Pfam" id="PF02518">
    <property type="entry name" value="HATPase_c"/>
    <property type="match status" value="1"/>
</dbReference>
<reference evidence="19 20" key="1">
    <citation type="submission" date="2017-03" db="EMBL/GenBank/DDBJ databases">
        <title>Genome sequence of Geothermobacter sp. EPR-M, Deep-Sea Iron Reducer.</title>
        <authorList>
            <person name="Tully B."/>
            <person name="Savalia P."/>
            <person name="Abuyen K."/>
            <person name="Baughan C."/>
            <person name="Romero E."/>
            <person name="Ronkowski C."/>
            <person name="Torres B."/>
            <person name="Tremblay J."/>
            <person name="Trujillo A."/>
            <person name="Tyler M."/>
            <person name="Perez-Rodriguez I."/>
            <person name="Amend J."/>
        </authorList>
    </citation>
    <scope>NUCLEOTIDE SEQUENCE [LARGE SCALE GENOMIC DNA]</scope>
    <source>
        <strain evidence="19 20">EPR-M</strain>
    </source>
</reference>
<dbReference type="SUPFAM" id="SSF103190">
    <property type="entry name" value="Sensory domain-like"/>
    <property type="match status" value="1"/>
</dbReference>
<dbReference type="InterPro" id="IPR003594">
    <property type="entry name" value="HATPase_dom"/>
</dbReference>
<keyword evidence="4" id="KW-1003">Cell membrane</keyword>
<keyword evidence="10" id="KW-0418">Kinase</keyword>
<dbReference type="SMART" id="SM00387">
    <property type="entry name" value="HATPase_c"/>
    <property type="match status" value="1"/>
</dbReference>
<dbReference type="EC" id="2.7.13.3" evidence="3"/>
<evidence type="ECO:0000256" key="8">
    <source>
        <dbReference type="ARBA" id="ARBA00022692"/>
    </source>
</evidence>
<protein>
    <recommendedName>
        <fullName evidence="15">C4-dicarboxylate transport sensor protein DctB</fullName>
        <ecNumber evidence="3">2.7.13.3</ecNumber>
    </recommendedName>
</protein>
<dbReference type="InterPro" id="IPR004358">
    <property type="entry name" value="Sig_transdc_His_kin-like_C"/>
</dbReference>
<comment type="caution">
    <text evidence="19">The sequence shown here is derived from an EMBL/GenBank/DDBJ whole genome shotgun (WGS) entry which is preliminary data.</text>
</comment>
<feature type="transmembrane region" description="Helical" evidence="17">
    <location>
        <begin position="314"/>
        <end position="333"/>
    </location>
</feature>
<organism evidence="19 20">
    <name type="scientific">Geothermobacter hydrogeniphilus</name>
    <dbReference type="NCBI Taxonomy" id="1969733"/>
    <lineage>
        <taxon>Bacteria</taxon>
        <taxon>Pseudomonadati</taxon>
        <taxon>Thermodesulfobacteriota</taxon>
        <taxon>Desulfuromonadia</taxon>
        <taxon>Desulfuromonadales</taxon>
        <taxon>Geothermobacteraceae</taxon>
        <taxon>Geothermobacter</taxon>
    </lineage>
</organism>
<evidence type="ECO:0000256" key="10">
    <source>
        <dbReference type="ARBA" id="ARBA00022777"/>
    </source>
</evidence>
<evidence type="ECO:0000256" key="9">
    <source>
        <dbReference type="ARBA" id="ARBA00022741"/>
    </source>
</evidence>
<comment type="catalytic activity">
    <reaction evidence="1">
        <text>ATP + protein L-histidine = ADP + protein N-phospho-L-histidine.</text>
        <dbReference type="EC" id="2.7.13.3"/>
    </reaction>
</comment>
<dbReference type="InterPro" id="IPR029151">
    <property type="entry name" value="Sensor-like_sf"/>
</dbReference>
<keyword evidence="13" id="KW-0902">Two-component regulatory system</keyword>
<name>A0A1X0XX16_9BACT</name>